<evidence type="ECO:0000256" key="10">
    <source>
        <dbReference type="HAMAP-Rule" id="MF_00115"/>
    </source>
</evidence>
<evidence type="ECO:0000256" key="6">
    <source>
        <dbReference type="ARBA" id="ARBA00022989"/>
    </source>
</evidence>
<dbReference type="InterPro" id="IPR036019">
    <property type="entry name" value="MscL_channel"/>
</dbReference>
<dbReference type="PANTHER" id="PTHR30266">
    <property type="entry name" value="MECHANOSENSITIVE CHANNEL MSCL"/>
    <property type="match status" value="1"/>
</dbReference>
<dbReference type="PRINTS" id="PR01264">
    <property type="entry name" value="MECHCHANNEL"/>
</dbReference>
<proteinExistence type="inferred from homology"/>
<evidence type="ECO:0000313" key="11">
    <source>
        <dbReference type="EMBL" id="TCL75250.1"/>
    </source>
</evidence>
<dbReference type="GO" id="GO:0005886">
    <property type="term" value="C:plasma membrane"/>
    <property type="evidence" value="ECO:0007669"/>
    <property type="project" value="UniProtKB-SubCell"/>
</dbReference>
<evidence type="ECO:0000256" key="7">
    <source>
        <dbReference type="ARBA" id="ARBA00023065"/>
    </source>
</evidence>
<keyword evidence="3 10" id="KW-0813">Transport</keyword>
<comment type="similarity">
    <text evidence="2 10">Belongs to the MscL family.</text>
</comment>
<dbReference type="InterPro" id="IPR037673">
    <property type="entry name" value="MSC/AndL"/>
</dbReference>
<evidence type="ECO:0000256" key="5">
    <source>
        <dbReference type="ARBA" id="ARBA00022692"/>
    </source>
</evidence>
<organism evidence="11 12">
    <name type="scientific">Hydrogenispora ethanolica</name>
    <dbReference type="NCBI Taxonomy" id="1082276"/>
    <lineage>
        <taxon>Bacteria</taxon>
        <taxon>Bacillati</taxon>
        <taxon>Bacillota</taxon>
        <taxon>Hydrogenispora</taxon>
    </lineage>
</organism>
<dbReference type="Gene3D" id="1.10.1200.120">
    <property type="entry name" value="Large-conductance mechanosensitive channel, MscL, domain 1"/>
    <property type="match status" value="1"/>
</dbReference>
<dbReference type="NCBIfam" id="NF010557">
    <property type="entry name" value="PRK13952.1"/>
    <property type="match status" value="1"/>
</dbReference>
<dbReference type="OrthoDB" id="9810350at2"/>
<evidence type="ECO:0000313" key="12">
    <source>
        <dbReference type="Proteomes" id="UP000295008"/>
    </source>
</evidence>
<comment type="subcellular location">
    <subcellularLocation>
        <location evidence="1 10">Cell membrane</location>
        <topology evidence="1 10">Multi-pass membrane protein</topology>
    </subcellularLocation>
</comment>
<dbReference type="PANTHER" id="PTHR30266:SF2">
    <property type="entry name" value="LARGE-CONDUCTANCE MECHANOSENSITIVE CHANNEL"/>
    <property type="match status" value="1"/>
</dbReference>
<feature type="transmembrane region" description="Helical" evidence="10">
    <location>
        <begin position="12"/>
        <end position="35"/>
    </location>
</feature>
<dbReference type="GO" id="GO:0008381">
    <property type="term" value="F:mechanosensitive monoatomic ion channel activity"/>
    <property type="evidence" value="ECO:0007669"/>
    <property type="project" value="UniProtKB-UniRule"/>
</dbReference>
<keyword evidence="5 10" id="KW-0812">Transmembrane</keyword>
<comment type="function">
    <text evidence="10">Channel that opens in response to stretch forces in the membrane lipid bilayer. May participate in the regulation of osmotic pressure changes within the cell.</text>
</comment>
<dbReference type="InterPro" id="IPR019823">
    <property type="entry name" value="Mechanosensitive_channel_CS"/>
</dbReference>
<comment type="subunit">
    <text evidence="10">Homopentamer.</text>
</comment>
<evidence type="ECO:0000256" key="3">
    <source>
        <dbReference type="ARBA" id="ARBA00022448"/>
    </source>
</evidence>
<reference evidence="11 12" key="1">
    <citation type="submission" date="2019-03" db="EMBL/GenBank/DDBJ databases">
        <title>Genomic Encyclopedia of Type Strains, Phase IV (KMG-IV): sequencing the most valuable type-strain genomes for metagenomic binning, comparative biology and taxonomic classification.</title>
        <authorList>
            <person name="Goeker M."/>
        </authorList>
    </citation>
    <scope>NUCLEOTIDE SEQUENCE [LARGE SCALE GENOMIC DNA]</scope>
    <source>
        <strain evidence="11 12">LX-B</strain>
    </source>
</reference>
<evidence type="ECO:0000256" key="8">
    <source>
        <dbReference type="ARBA" id="ARBA00023136"/>
    </source>
</evidence>
<accession>A0A4R1S8L5</accession>
<feature type="transmembrane region" description="Helical" evidence="10">
    <location>
        <begin position="80"/>
        <end position="101"/>
    </location>
</feature>
<keyword evidence="6 10" id="KW-1133">Transmembrane helix</keyword>
<comment type="caution">
    <text evidence="11">The sequence shown here is derived from an EMBL/GenBank/DDBJ whole genome shotgun (WGS) entry which is preliminary data.</text>
</comment>
<evidence type="ECO:0000256" key="1">
    <source>
        <dbReference type="ARBA" id="ARBA00004651"/>
    </source>
</evidence>
<sequence length="146" mass="15593">MIKEFKNFALKGNVLDLAIGVVIGTAFGKIVSSLVDDIIMPLVSVITGKIDFSNLFIALNGAAYPTLAEAKKAGVATINYGSFITGVVDFLLIAWSIFLFVRFLDRFKPKAAPGPAPRECPYCLSAIPARAVRCPHCTSNLEGAAK</sequence>
<dbReference type="AlphaFoldDB" id="A0A4R1S8L5"/>
<protein>
    <recommendedName>
        <fullName evidence="10">Large-conductance mechanosensitive channel</fullName>
    </recommendedName>
</protein>
<gene>
    <name evidence="10" type="primary">mscL</name>
    <name evidence="11" type="ORF">EDC14_1003182</name>
</gene>
<keyword evidence="12" id="KW-1185">Reference proteome</keyword>
<dbReference type="Proteomes" id="UP000295008">
    <property type="component" value="Unassembled WGS sequence"/>
</dbReference>
<evidence type="ECO:0000256" key="2">
    <source>
        <dbReference type="ARBA" id="ARBA00007254"/>
    </source>
</evidence>
<keyword evidence="8 10" id="KW-0472">Membrane</keyword>
<dbReference type="SUPFAM" id="SSF81330">
    <property type="entry name" value="Gated mechanosensitive channel"/>
    <property type="match status" value="1"/>
</dbReference>
<evidence type="ECO:0000256" key="9">
    <source>
        <dbReference type="ARBA" id="ARBA00023303"/>
    </source>
</evidence>
<dbReference type="NCBIfam" id="TIGR00220">
    <property type="entry name" value="mscL"/>
    <property type="match status" value="1"/>
</dbReference>
<keyword evidence="9 10" id="KW-0407">Ion channel</keyword>
<dbReference type="HAMAP" id="MF_00115">
    <property type="entry name" value="MscL"/>
    <property type="match status" value="1"/>
</dbReference>
<dbReference type="Pfam" id="PF01741">
    <property type="entry name" value="MscL"/>
    <property type="match status" value="1"/>
</dbReference>
<dbReference type="RefSeq" id="WP_132012917.1">
    <property type="nucleotide sequence ID" value="NZ_SLUN01000003.1"/>
</dbReference>
<evidence type="ECO:0000256" key="4">
    <source>
        <dbReference type="ARBA" id="ARBA00022475"/>
    </source>
</evidence>
<keyword evidence="4 10" id="KW-1003">Cell membrane</keyword>
<dbReference type="PROSITE" id="PS01327">
    <property type="entry name" value="MSCL"/>
    <property type="match status" value="1"/>
</dbReference>
<dbReference type="EMBL" id="SLUN01000003">
    <property type="protein sequence ID" value="TCL75250.1"/>
    <property type="molecule type" value="Genomic_DNA"/>
</dbReference>
<keyword evidence="7 10" id="KW-0406">Ion transport</keyword>
<name>A0A4R1S8L5_HYDET</name>
<dbReference type="InterPro" id="IPR001185">
    <property type="entry name" value="MS_channel"/>
</dbReference>